<evidence type="ECO:0000313" key="3">
    <source>
        <dbReference type="EMBL" id="TSH91513.1"/>
    </source>
</evidence>
<dbReference type="AlphaFoldDB" id="A0A556AF66"/>
<dbReference type="InterPro" id="IPR051199">
    <property type="entry name" value="LPS_LOS_Heptosyltrfase"/>
</dbReference>
<dbReference type="SUPFAM" id="SSF53756">
    <property type="entry name" value="UDP-Glycosyltransferase/glycogen phosphorylase"/>
    <property type="match status" value="1"/>
</dbReference>
<keyword evidence="4" id="KW-1185">Reference proteome</keyword>
<dbReference type="PANTHER" id="PTHR30160">
    <property type="entry name" value="TETRAACYLDISACCHARIDE 4'-KINASE-RELATED"/>
    <property type="match status" value="1"/>
</dbReference>
<dbReference type="GO" id="GO:0008713">
    <property type="term" value="F:ADP-heptose-lipopolysaccharide heptosyltransferase activity"/>
    <property type="evidence" value="ECO:0007669"/>
    <property type="project" value="TreeGrafter"/>
</dbReference>
<dbReference type="RefSeq" id="WP_143949686.1">
    <property type="nucleotide sequence ID" value="NZ_BAABMB010000006.1"/>
</dbReference>
<dbReference type="Gene3D" id="3.40.50.2000">
    <property type="entry name" value="Glycogen Phosphorylase B"/>
    <property type="match status" value="2"/>
</dbReference>
<dbReference type="Proteomes" id="UP000318405">
    <property type="component" value="Unassembled WGS sequence"/>
</dbReference>
<evidence type="ECO:0000256" key="2">
    <source>
        <dbReference type="ARBA" id="ARBA00022679"/>
    </source>
</evidence>
<gene>
    <name evidence="3" type="ORF">FOZ76_18060</name>
</gene>
<dbReference type="InterPro" id="IPR002201">
    <property type="entry name" value="Glyco_trans_9"/>
</dbReference>
<dbReference type="Pfam" id="PF01075">
    <property type="entry name" value="Glyco_transf_9"/>
    <property type="match status" value="1"/>
</dbReference>
<accession>A0A556AF66</accession>
<dbReference type="PANTHER" id="PTHR30160:SF1">
    <property type="entry name" value="LIPOPOLYSACCHARIDE 1,2-N-ACETYLGLUCOSAMINETRANSFERASE-RELATED"/>
    <property type="match status" value="1"/>
</dbReference>
<protein>
    <submittedName>
        <fullName evidence="3">Glycosyltransferase family 9 protein</fullName>
    </submittedName>
</protein>
<dbReference type="EMBL" id="VLTJ01000035">
    <property type="protein sequence ID" value="TSH91513.1"/>
    <property type="molecule type" value="Genomic_DNA"/>
</dbReference>
<dbReference type="GO" id="GO:0009244">
    <property type="term" value="P:lipopolysaccharide core region biosynthetic process"/>
    <property type="evidence" value="ECO:0007669"/>
    <property type="project" value="TreeGrafter"/>
</dbReference>
<dbReference type="GO" id="GO:0005829">
    <property type="term" value="C:cytosol"/>
    <property type="evidence" value="ECO:0007669"/>
    <property type="project" value="TreeGrafter"/>
</dbReference>
<comment type="caution">
    <text evidence="3">The sequence shown here is derived from an EMBL/GenBank/DDBJ whole genome shotgun (WGS) entry which is preliminary data.</text>
</comment>
<keyword evidence="1" id="KW-0328">Glycosyltransferase</keyword>
<reference evidence="3 4" key="1">
    <citation type="submission" date="2019-07" db="EMBL/GenBank/DDBJ databases">
        <title>Qingshengfaniella alkalisoli gen. nov., sp. nov., isolated from saline soil.</title>
        <authorList>
            <person name="Xu L."/>
            <person name="Huang X.-X."/>
            <person name="Sun J.-Q."/>
        </authorList>
    </citation>
    <scope>NUCLEOTIDE SEQUENCE [LARGE SCALE GENOMIC DNA]</scope>
    <source>
        <strain evidence="3 4">DSM 27279</strain>
    </source>
</reference>
<dbReference type="CDD" id="cd03789">
    <property type="entry name" value="GT9_LPS_heptosyltransferase"/>
    <property type="match status" value="1"/>
</dbReference>
<sequence length="366" mass="38460">MNDSSWAAARKLLCIRVDNMGDVLMTSPAVRALRAAVPGRRITLLASPSGAAIAGLLPEVDEILAYEAPWVKLERATPVDADLSLIERLRTQGFDAAVIFTTYSQSALPAAMMCRLAGIPRVLAHARENPYQLLTDWACEGGDLDDGRHEVQRQLDLVACVGARIADERMRLSVPPAARAALTLRLARHGVTSGGGWVLVHPGATAPSRRYPAQAFAAAMAGLPDDGTPLFVTGSAGERALADEVCRLAGRGINLAGELPLAEFAALVEAAGVLVSNNSGPVHVAAATGTPVVDLYALTNPQHTPWRVASRVLYHDVPCRFCHRSICPEGHNACLRGVPPAAVLEAAIALLAEPARAGPDAASRAA</sequence>
<proteinExistence type="predicted"/>
<evidence type="ECO:0000256" key="1">
    <source>
        <dbReference type="ARBA" id="ARBA00022676"/>
    </source>
</evidence>
<dbReference type="OrthoDB" id="9797795at2"/>
<name>A0A556AF66_9BURK</name>
<keyword evidence="2 3" id="KW-0808">Transferase</keyword>
<evidence type="ECO:0000313" key="4">
    <source>
        <dbReference type="Proteomes" id="UP000318405"/>
    </source>
</evidence>
<organism evidence="3 4">
    <name type="scientific">Verticiella sediminum</name>
    <dbReference type="NCBI Taxonomy" id="1247510"/>
    <lineage>
        <taxon>Bacteria</taxon>
        <taxon>Pseudomonadati</taxon>
        <taxon>Pseudomonadota</taxon>
        <taxon>Betaproteobacteria</taxon>
        <taxon>Burkholderiales</taxon>
        <taxon>Alcaligenaceae</taxon>
        <taxon>Verticiella</taxon>
    </lineage>
</organism>